<evidence type="ECO:0000256" key="6">
    <source>
        <dbReference type="ARBA" id="ARBA00023187"/>
    </source>
</evidence>
<keyword evidence="6" id="KW-0508">mRNA splicing</keyword>
<dbReference type="PANTHER" id="PTHR12707:SF0">
    <property type="entry name" value="PININ"/>
    <property type="match status" value="1"/>
</dbReference>
<keyword evidence="7" id="KW-0539">Nucleus</keyword>
<reference evidence="10" key="1">
    <citation type="submission" date="2022-10" db="EMBL/GenBank/DDBJ databases">
        <title>Culturing micro-colonial fungi from biological soil crusts in the Mojave desert and describing Neophaeococcomyces mojavensis, and introducing the new genera and species Taxawa tesnikishii.</title>
        <authorList>
            <person name="Kurbessoian T."/>
            <person name="Stajich J.E."/>
        </authorList>
    </citation>
    <scope>NUCLEOTIDE SEQUENCE</scope>
    <source>
        <strain evidence="10">TK_1</strain>
    </source>
</reference>
<dbReference type="InterPro" id="IPR039853">
    <property type="entry name" value="Pinin"/>
</dbReference>
<name>A0ABQ9P2H5_9PEZI</name>
<evidence type="ECO:0000313" key="11">
    <source>
        <dbReference type="Proteomes" id="UP001172684"/>
    </source>
</evidence>
<protein>
    <recommendedName>
        <fullName evidence="9">Pinin/SDK/MemA protein domain-containing protein</fullName>
    </recommendedName>
</protein>
<accession>A0ABQ9P2H5</accession>
<keyword evidence="3" id="KW-0507">mRNA processing</keyword>
<comment type="caution">
    <text evidence="10">The sequence shown here is derived from an EMBL/GenBank/DDBJ whole genome shotgun (WGS) entry which is preliminary data.</text>
</comment>
<evidence type="ECO:0000256" key="2">
    <source>
        <dbReference type="ARBA" id="ARBA00010386"/>
    </source>
</evidence>
<feature type="region of interest" description="Disordered" evidence="8">
    <location>
        <begin position="185"/>
        <end position="322"/>
    </location>
</feature>
<feature type="region of interest" description="Disordered" evidence="8">
    <location>
        <begin position="1"/>
        <end position="107"/>
    </location>
</feature>
<dbReference type="EMBL" id="JAPDRL010000015">
    <property type="protein sequence ID" value="KAJ9667043.1"/>
    <property type="molecule type" value="Genomic_DNA"/>
</dbReference>
<evidence type="ECO:0000259" key="9">
    <source>
        <dbReference type="Pfam" id="PF04696"/>
    </source>
</evidence>
<evidence type="ECO:0000256" key="4">
    <source>
        <dbReference type="ARBA" id="ARBA00023015"/>
    </source>
</evidence>
<dbReference type="PANTHER" id="PTHR12707">
    <property type="entry name" value="PINN"/>
    <property type="match status" value="1"/>
</dbReference>
<dbReference type="Pfam" id="PF04696">
    <property type="entry name" value="Pinin_SDK_memA"/>
    <property type="match status" value="1"/>
</dbReference>
<keyword evidence="4" id="KW-0805">Transcription regulation</keyword>
<evidence type="ECO:0000313" key="10">
    <source>
        <dbReference type="EMBL" id="KAJ9667043.1"/>
    </source>
</evidence>
<organism evidence="10 11">
    <name type="scientific">Coniosporium apollinis</name>
    <dbReference type="NCBI Taxonomy" id="61459"/>
    <lineage>
        <taxon>Eukaryota</taxon>
        <taxon>Fungi</taxon>
        <taxon>Dikarya</taxon>
        <taxon>Ascomycota</taxon>
        <taxon>Pezizomycotina</taxon>
        <taxon>Dothideomycetes</taxon>
        <taxon>Dothideomycetes incertae sedis</taxon>
        <taxon>Coniosporium</taxon>
    </lineage>
</organism>
<feature type="domain" description="Pinin/SDK/MemA protein" evidence="9">
    <location>
        <begin position="76"/>
        <end position="191"/>
    </location>
</feature>
<evidence type="ECO:0000256" key="8">
    <source>
        <dbReference type="SAM" id="MobiDB-lite"/>
    </source>
</evidence>
<evidence type="ECO:0000256" key="5">
    <source>
        <dbReference type="ARBA" id="ARBA00023163"/>
    </source>
</evidence>
<feature type="compositionally biased region" description="Basic and acidic residues" evidence="8">
    <location>
        <begin position="293"/>
        <end position="304"/>
    </location>
</feature>
<evidence type="ECO:0000256" key="1">
    <source>
        <dbReference type="ARBA" id="ARBA00004123"/>
    </source>
</evidence>
<evidence type="ECO:0000256" key="7">
    <source>
        <dbReference type="ARBA" id="ARBA00023242"/>
    </source>
</evidence>
<proteinExistence type="inferred from homology"/>
<feature type="compositionally biased region" description="Acidic residues" evidence="8">
    <location>
        <begin position="305"/>
        <end position="322"/>
    </location>
</feature>
<comment type="similarity">
    <text evidence="2">Belongs to the pinin family.</text>
</comment>
<dbReference type="Proteomes" id="UP001172684">
    <property type="component" value="Unassembled WGS sequence"/>
</dbReference>
<feature type="compositionally biased region" description="Polar residues" evidence="8">
    <location>
        <begin position="252"/>
        <end position="291"/>
    </location>
</feature>
<evidence type="ECO:0000256" key="3">
    <source>
        <dbReference type="ARBA" id="ARBA00022664"/>
    </source>
</evidence>
<feature type="compositionally biased region" description="Basic and acidic residues" evidence="8">
    <location>
        <begin position="44"/>
        <end position="55"/>
    </location>
</feature>
<dbReference type="InterPro" id="IPR006786">
    <property type="entry name" value="Pinin_SDK_MemA"/>
</dbReference>
<gene>
    <name evidence="10" type="ORF">H2201_002877</name>
</gene>
<keyword evidence="5" id="KW-0804">Transcription</keyword>
<sequence>MSEEQPTVASAVVVPEPPQPASPQASNKRRQSSVSESGNKRPRLSRDRDHEEIRDTAPPPVEDDDRASRRKSGQAEERKRGQRLFGALLGTLSQSSSTAAQKRRADIEKKQQAKLKLQAEEFDQKQKERLDELMRVRRLEQKKFDEQSMRIRHSNLLHMAQFLQTTAEPKIYYKPWELRPEDDARIKSQIEEAQATVDRELDDFEEERDKERKVNGGASDDAMRVDEEQEEPAVQDKPVTAEPPGDNHEPSNETSNETTNGLSHELATETNGGSMASKSSTIAEATETVANRKTPERENSKDTMDDTNGDVVLEAEEDTVIY</sequence>
<feature type="compositionally biased region" description="Polar residues" evidence="8">
    <location>
        <begin position="91"/>
        <end position="100"/>
    </location>
</feature>
<keyword evidence="11" id="KW-1185">Reference proteome</keyword>
<comment type="subcellular location">
    <subcellularLocation>
        <location evidence="1">Nucleus</location>
    </subcellularLocation>
</comment>